<dbReference type="Proteomes" id="UP001501509">
    <property type="component" value="Unassembled WGS sequence"/>
</dbReference>
<dbReference type="EMBL" id="BAAATD010000002">
    <property type="protein sequence ID" value="GAA2589001.1"/>
    <property type="molecule type" value="Genomic_DNA"/>
</dbReference>
<name>A0ABP6BUZ6_9ACTN</name>
<protein>
    <submittedName>
        <fullName evidence="1">Uncharacterized protein</fullName>
    </submittedName>
</protein>
<evidence type="ECO:0000313" key="1">
    <source>
        <dbReference type="EMBL" id="GAA2589001.1"/>
    </source>
</evidence>
<sequence>MPFVALQNKKTKKCLASSRSSFPTMQRCNRSKHWWRVSHGEGSQRKKNFLVNRYHGYLFREAGGGIRALGSVWGQRPETPSPRFACYFIQLGLSVLEAQD</sequence>
<gene>
    <name evidence="1" type="ORF">GCM10010411_22350</name>
</gene>
<keyword evidence="2" id="KW-1185">Reference proteome</keyword>
<reference evidence="2" key="1">
    <citation type="journal article" date="2019" name="Int. J. Syst. Evol. Microbiol.">
        <title>The Global Catalogue of Microorganisms (GCM) 10K type strain sequencing project: providing services to taxonomists for standard genome sequencing and annotation.</title>
        <authorList>
            <consortium name="The Broad Institute Genomics Platform"/>
            <consortium name="The Broad Institute Genome Sequencing Center for Infectious Disease"/>
            <person name="Wu L."/>
            <person name="Ma J."/>
        </authorList>
    </citation>
    <scope>NUCLEOTIDE SEQUENCE [LARGE SCALE GENOMIC DNA]</scope>
    <source>
        <strain evidence="2">JCM 6833</strain>
    </source>
</reference>
<proteinExistence type="predicted"/>
<evidence type="ECO:0000313" key="2">
    <source>
        <dbReference type="Proteomes" id="UP001501509"/>
    </source>
</evidence>
<organism evidence="1 2">
    <name type="scientific">Actinomadura fulvescens</name>
    <dbReference type="NCBI Taxonomy" id="46160"/>
    <lineage>
        <taxon>Bacteria</taxon>
        <taxon>Bacillati</taxon>
        <taxon>Actinomycetota</taxon>
        <taxon>Actinomycetes</taxon>
        <taxon>Streptosporangiales</taxon>
        <taxon>Thermomonosporaceae</taxon>
        <taxon>Actinomadura</taxon>
    </lineage>
</organism>
<comment type="caution">
    <text evidence="1">The sequence shown here is derived from an EMBL/GenBank/DDBJ whole genome shotgun (WGS) entry which is preliminary data.</text>
</comment>
<accession>A0ABP6BUZ6</accession>